<dbReference type="InterPro" id="IPR018641">
    <property type="entry name" value="Trfase_1_rSAM/seldom-assoc"/>
</dbReference>
<dbReference type="RefSeq" id="WP_194503502.1">
    <property type="nucleotide sequence ID" value="NZ_JADIVZ010000004.1"/>
</dbReference>
<evidence type="ECO:0000313" key="2">
    <source>
        <dbReference type="Proteomes" id="UP000656804"/>
    </source>
</evidence>
<protein>
    <submittedName>
        <fullName evidence="1">DUF2064 domain-containing protein</fullName>
    </submittedName>
</protein>
<dbReference type="Pfam" id="PF09837">
    <property type="entry name" value="DUF2064"/>
    <property type="match status" value="1"/>
</dbReference>
<dbReference type="Gene3D" id="3.90.550.10">
    <property type="entry name" value="Spore Coat Polysaccharide Biosynthesis Protein SpsA, Chain A"/>
    <property type="match status" value="1"/>
</dbReference>
<dbReference type="PANTHER" id="PTHR36529">
    <property type="entry name" value="SLL1095 PROTEIN"/>
    <property type="match status" value="1"/>
</dbReference>
<organism evidence="1 2">
    <name type="scientific">Nocardioides acrostichi</name>
    <dbReference type="NCBI Taxonomy" id="2784339"/>
    <lineage>
        <taxon>Bacteria</taxon>
        <taxon>Bacillati</taxon>
        <taxon>Actinomycetota</taxon>
        <taxon>Actinomycetes</taxon>
        <taxon>Propionibacteriales</taxon>
        <taxon>Nocardioidaceae</taxon>
        <taxon>Nocardioides</taxon>
    </lineage>
</organism>
<keyword evidence="2" id="KW-1185">Reference proteome</keyword>
<sequence length="223" mass="22611">MRALVVAKAPVTGRVKTRLGADVGLDVAADMAAAALLDTVRCCTEAFGSAQCHLSLEGDLAGAVRGAELLAATQGWTLHTQVGDGFDERLARAHADVAASGPGPVVQVGMDTPHITPSLLREVVEGLDLHDAVLGPAEDGGWWVLALRDPAAAACLTGVPMSTPSTGVDTRTALAGAGLSVGDCPTLVDVDTVADADLVASQAPGTLFARAWAARREHAGVHA</sequence>
<name>A0A930V1E5_9ACTN</name>
<dbReference type="Proteomes" id="UP000656804">
    <property type="component" value="Unassembled WGS sequence"/>
</dbReference>
<dbReference type="AlphaFoldDB" id="A0A930V1E5"/>
<dbReference type="InterPro" id="IPR029044">
    <property type="entry name" value="Nucleotide-diphossugar_trans"/>
</dbReference>
<proteinExistence type="predicted"/>
<reference evidence="1" key="1">
    <citation type="submission" date="2020-11" db="EMBL/GenBank/DDBJ databases">
        <title>Nocardioides sp. CBS4Y-1, whole genome shotgun sequence.</title>
        <authorList>
            <person name="Tuo L."/>
        </authorList>
    </citation>
    <scope>NUCLEOTIDE SEQUENCE</scope>
    <source>
        <strain evidence="1">CBS4Y-1</strain>
    </source>
</reference>
<dbReference type="PANTHER" id="PTHR36529:SF1">
    <property type="entry name" value="GLYCOSYLTRANSFERASE"/>
    <property type="match status" value="1"/>
</dbReference>
<gene>
    <name evidence="1" type="ORF">ISG29_11260</name>
</gene>
<dbReference type="EMBL" id="JADIVZ010000004">
    <property type="protein sequence ID" value="MBF4162269.1"/>
    <property type="molecule type" value="Genomic_DNA"/>
</dbReference>
<comment type="caution">
    <text evidence="1">The sequence shown here is derived from an EMBL/GenBank/DDBJ whole genome shotgun (WGS) entry which is preliminary data.</text>
</comment>
<evidence type="ECO:0000313" key="1">
    <source>
        <dbReference type="EMBL" id="MBF4162269.1"/>
    </source>
</evidence>
<accession>A0A930V1E5</accession>
<dbReference type="SUPFAM" id="SSF53448">
    <property type="entry name" value="Nucleotide-diphospho-sugar transferases"/>
    <property type="match status" value="1"/>
</dbReference>